<comment type="similarity">
    <text evidence="2">Belongs to the SusD family.</text>
</comment>
<sequence>MKNKKIFVWSALTAIIVTATVNSCKKGSLNTSDPNNVTTNQYYKTSDQLTKGVNAIYVAIHSLGLVSREWFFIHDLRSDEVASGGGQLEAPRGQMLNGNADPANSVLNSVWNAWYTAIFRANVVIQNGPVVTDNGPLRDRLVGEAKFLRAWAYFDLVSQWGGVPLLTTPVKTASDFQPRASESEVYSLIIKDLQDAAAVLPEKSGTDKGRATASAANAMLGRVLMQNGDYAGAKAALLKIPTTGVNGYTLTSRYLDNFEEETEFNSESIFEIVFVDKGDGGFNWGGDSPTEAQSTVRNQEYNPIAWRNLIPSNKLINEFENTATGAAKSDPRFHYTCYQSGDTYNKGASVLTDGDQNGNSSVMNGVTKKISFRKFMIIYKEGLPAAGFHPGGNNQRIIRYAEVLLMLAECENELGNTAAAVNYLNMIRARADVAMPPYPTAQYPVGSKADVVKAIMHEKMVEMGCEEIRNIDILRWRKKQYFTTDPFPYFKKGRDELLPIPQAELDNNPKVNGHQNPGY</sequence>
<evidence type="ECO:0000313" key="10">
    <source>
        <dbReference type="Proteomes" id="UP000199705"/>
    </source>
</evidence>
<feature type="domain" description="RagB/SusD" evidence="7">
    <location>
        <begin position="267"/>
        <end position="519"/>
    </location>
</feature>
<feature type="signal peptide" evidence="6">
    <location>
        <begin position="1"/>
        <end position="19"/>
    </location>
</feature>
<evidence type="ECO:0000256" key="2">
    <source>
        <dbReference type="ARBA" id="ARBA00006275"/>
    </source>
</evidence>
<protein>
    <submittedName>
        <fullName evidence="9">Starch-binding associating with outer membrane</fullName>
    </submittedName>
</protein>
<dbReference type="STRING" id="551996.SAMN05192573_103247"/>
<evidence type="ECO:0000256" key="1">
    <source>
        <dbReference type="ARBA" id="ARBA00004442"/>
    </source>
</evidence>
<dbReference type="Pfam" id="PF07980">
    <property type="entry name" value="SusD_RagB"/>
    <property type="match status" value="1"/>
</dbReference>
<dbReference type="InterPro" id="IPR033985">
    <property type="entry name" value="SusD-like_N"/>
</dbReference>
<evidence type="ECO:0000256" key="6">
    <source>
        <dbReference type="SAM" id="SignalP"/>
    </source>
</evidence>
<evidence type="ECO:0000313" key="9">
    <source>
        <dbReference type="EMBL" id="SDG38007.1"/>
    </source>
</evidence>
<keyword evidence="3 6" id="KW-0732">Signal</keyword>
<reference evidence="10" key="1">
    <citation type="submission" date="2016-10" db="EMBL/GenBank/DDBJ databases">
        <authorList>
            <person name="Varghese N."/>
            <person name="Submissions S."/>
        </authorList>
    </citation>
    <scope>NUCLEOTIDE SEQUENCE [LARGE SCALE GENOMIC DNA]</scope>
    <source>
        <strain evidence="10">Gh-67</strain>
    </source>
</reference>
<keyword evidence="5" id="KW-0998">Cell outer membrane</keyword>
<dbReference type="Pfam" id="PF14322">
    <property type="entry name" value="SusD-like_3"/>
    <property type="match status" value="1"/>
</dbReference>
<accession>A0A1G7TS00</accession>
<keyword evidence="4" id="KW-0472">Membrane</keyword>
<dbReference type="CDD" id="cd08977">
    <property type="entry name" value="SusD"/>
    <property type="match status" value="1"/>
</dbReference>
<name>A0A1G7TS00_9SPHI</name>
<dbReference type="Proteomes" id="UP000199705">
    <property type="component" value="Unassembled WGS sequence"/>
</dbReference>
<comment type="subcellular location">
    <subcellularLocation>
        <location evidence="1">Cell outer membrane</location>
    </subcellularLocation>
</comment>
<feature type="chain" id="PRO_5011764160" evidence="6">
    <location>
        <begin position="20"/>
        <end position="519"/>
    </location>
</feature>
<feature type="domain" description="SusD-like N-terminal" evidence="8">
    <location>
        <begin position="100"/>
        <end position="223"/>
    </location>
</feature>
<evidence type="ECO:0000256" key="4">
    <source>
        <dbReference type="ARBA" id="ARBA00023136"/>
    </source>
</evidence>
<dbReference type="GO" id="GO:0009279">
    <property type="term" value="C:cell outer membrane"/>
    <property type="evidence" value="ECO:0007669"/>
    <property type="project" value="UniProtKB-SubCell"/>
</dbReference>
<evidence type="ECO:0000256" key="5">
    <source>
        <dbReference type="ARBA" id="ARBA00023237"/>
    </source>
</evidence>
<dbReference type="EMBL" id="FNCG01000003">
    <property type="protein sequence ID" value="SDG38007.1"/>
    <property type="molecule type" value="Genomic_DNA"/>
</dbReference>
<organism evidence="9 10">
    <name type="scientific">Mucilaginibacter gossypii</name>
    <dbReference type="NCBI Taxonomy" id="551996"/>
    <lineage>
        <taxon>Bacteria</taxon>
        <taxon>Pseudomonadati</taxon>
        <taxon>Bacteroidota</taxon>
        <taxon>Sphingobacteriia</taxon>
        <taxon>Sphingobacteriales</taxon>
        <taxon>Sphingobacteriaceae</taxon>
        <taxon>Mucilaginibacter</taxon>
    </lineage>
</organism>
<evidence type="ECO:0000256" key="3">
    <source>
        <dbReference type="ARBA" id="ARBA00022729"/>
    </source>
</evidence>
<dbReference type="SUPFAM" id="SSF48452">
    <property type="entry name" value="TPR-like"/>
    <property type="match status" value="1"/>
</dbReference>
<dbReference type="InterPro" id="IPR011990">
    <property type="entry name" value="TPR-like_helical_dom_sf"/>
</dbReference>
<dbReference type="RefSeq" id="WP_091164065.1">
    <property type="nucleotide sequence ID" value="NZ_FNCG01000003.1"/>
</dbReference>
<gene>
    <name evidence="9" type="ORF">SAMN05192573_103247</name>
</gene>
<proteinExistence type="inferred from homology"/>
<keyword evidence="10" id="KW-1185">Reference proteome</keyword>
<evidence type="ECO:0000259" key="7">
    <source>
        <dbReference type="Pfam" id="PF07980"/>
    </source>
</evidence>
<dbReference type="Gene3D" id="1.25.40.390">
    <property type="match status" value="1"/>
</dbReference>
<dbReference type="InterPro" id="IPR012944">
    <property type="entry name" value="SusD_RagB_dom"/>
</dbReference>
<dbReference type="AlphaFoldDB" id="A0A1G7TS00"/>
<evidence type="ECO:0000259" key="8">
    <source>
        <dbReference type="Pfam" id="PF14322"/>
    </source>
</evidence>